<dbReference type="Pfam" id="PF07992">
    <property type="entry name" value="Pyr_redox_2"/>
    <property type="match status" value="1"/>
</dbReference>
<dbReference type="SUPFAM" id="SSF55424">
    <property type="entry name" value="FAD/NAD-linked reductases, dimerisation (C-terminal) domain"/>
    <property type="match status" value="1"/>
</dbReference>
<feature type="domain" description="Pyridine nucleotide-disulphide oxidoreductase dimerisation" evidence="8">
    <location>
        <begin position="350"/>
        <end position="457"/>
    </location>
</feature>
<proteinExistence type="inferred from homology"/>
<feature type="domain" description="FAD/NAD(P)-binding" evidence="9">
    <location>
        <begin position="6"/>
        <end position="328"/>
    </location>
</feature>
<dbReference type="PRINTS" id="PR00411">
    <property type="entry name" value="PNDRDTASEI"/>
</dbReference>
<keyword evidence="2" id="KW-0285">Flavoprotein</keyword>
<dbReference type="InterPro" id="IPR016156">
    <property type="entry name" value="FAD/NAD-linked_Rdtase_dimer_sf"/>
</dbReference>
<comment type="similarity">
    <text evidence="1">Belongs to the class-I pyridine nucleotide-disulfide oxidoreductase family.</text>
</comment>
<keyword evidence="3 6" id="KW-0274">FAD</keyword>
<dbReference type="PANTHER" id="PTHR43014">
    <property type="entry name" value="MERCURIC REDUCTASE"/>
    <property type="match status" value="1"/>
</dbReference>
<keyword evidence="4" id="KW-0560">Oxidoreductase</keyword>
<feature type="active site" description="Proton acceptor" evidence="5">
    <location>
        <position position="448"/>
    </location>
</feature>
<evidence type="ECO:0000256" key="1">
    <source>
        <dbReference type="ARBA" id="ARBA00007532"/>
    </source>
</evidence>
<dbReference type="FunFam" id="3.30.390.30:FF:000001">
    <property type="entry name" value="Dihydrolipoyl dehydrogenase"/>
    <property type="match status" value="1"/>
</dbReference>
<evidence type="ECO:0000259" key="8">
    <source>
        <dbReference type="Pfam" id="PF02852"/>
    </source>
</evidence>
<keyword evidence="11" id="KW-1185">Reference proteome</keyword>
<protein>
    <submittedName>
        <fullName evidence="10">Mercuric reductase</fullName>
    </submittedName>
</protein>
<dbReference type="Proteomes" id="UP000622475">
    <property type="component" value="Unassembled WGS sequence"/>
</dbReference>
<keyword evidence="6" id="KW-0547">Nucleotide-binding</keyword>
<feature type="binding site" evidence="6">
    <location>
        <begin position="182"/>
        <end position="189"/>
    </location>
    <ligand>
        <name>NAD(+)</name>
        <dbReference type="ChEBI" id="CHEBI:57540"/>
    </ligand>
</feature>
<gene>
    <name evidence="10" type="ORF">IRJ16_05945</name>
</gene>
<dbReference type="AlphaFoldDB" id="A0A929KWV9"/>
<accession>A0A929KWV9</accession>
<feature type="binding site" evidence="6">
    <location>
        <position position="315"/>
    </location>
    <ligand>
        <name>FAD</name>
        <dbReference type="ChEBI" id="CHEBI:57692"/>
    </ligand>
</feature>
<organism evidence="10 11">
    <name type="scientific">Mucilaginibacter myungsuensis</name>
    <dbReference type="NCBI Taxonomy" id="649104"/>
    <lineage>
        <taxon>Bacteria</taxon>
        <taxon>Pseudomonadati</taxon>
        <taxon>Bacteroidota</taxon>
        <taxon>Sphingobacteriia</taxon>
        <taxon>Sphingobacteriales</taxon>
        <taxon>Sphingobacteriaceae</taxon>
        <taxon>Mucilaginibacter</taxon>
    </lineage>
</organism>
<dbReference type="Pfam" id="PF02852">
    <property type="entry name" value="Pyr_redox_dim"/>
    <property type="match status" value="1"/>
</dbReference>
<dbReference type="InterPro" id="IPR001100">
    <property type="entry name" value="Pyr_nuc-diS_OxRdtase"/>
</dbReference>
<evidence type="ECO:0000256" key="2">
    <source>
        <dbReference type="ARBA" id="ARBA00022630"/>
    </source>
</evidence>
<dbReference type="Gene3D" id="3.50.50.60">
    <property type="entry name" value="FAD/NAD(P)-binding domain"/>
    <property type="match status" value="2"/>
</dbReference>
<dbReference type="RefSeq" id="WP_194110607.1">
    <property type="nucleotide sequence ID" value="NZ_JADFFL010000002.1"/>
</dbReference>
<evidence type="ECO:0000256" key="3">
    <source>
        <dbReference type="ARBA" id="ARBA00022827"/>
    </source>
</evidence>
<dbReference type="GO" id="GO:0050660">
    <property type="term" value="F:flavin adenine dinucleotide binding"/>
    <property type="evidence" value="ECO:0007669"/>
    <property type="project" value="TreeGrafter"/>
</dbReference>
<dbReference type="PIRSF" id="PIRSF000350">
    <property type="entry name" value="Mercury_reductase_MerA"/>
    <property type="match status" value="1"/>
</dbReference>
<evidence type="ECO:0000313" key="11">
    <source>
        <dbReference type="Proteomes" id="UP000622475"/>
    </source>
</evidence>
<evidence type="ECO:0000256" key="7">
    <source>
        <dbReference type="PIRSR" id="PIRSR000350-4"/>
    </source>
</evidence>
<evidence type="ECO:0000259" key="9">
    <source>
        <dbReference type="Pfam" id="PF07992"/>
    </source>
</evidence>
<dbReference type="PANTHER" id="PTHR43014:SF2">
    <property type="entry name" value="MERCURIC REDUCTASE"/>
    <property type="match status" value="1"/>
</dbReference>
<dbReference type="InterPro" id="IPR036188">
    <property type="entry name" value="FAD/NAD-bd_sf"/>
</dbReference>
<feature type="binding site" evidence="6">
    <location>
        <position position="205"/>
    </location>
    <ligand>
        <name>NAD(+)</name>
        <dbReference type="ChEBI" id="CHEBI:57540"/>
    </ligand>
</feature>
<sequence length="464" mass="50743">MENTYYDAIVIGAGQAGVPLAKKLAKAGKKTALIEKRYIGGTCVNDGCTPTKAMIASARLAYLAGREDDMGVHIDGFKIDLPAIIKRKDGIVKNARDGSLQVLESTKGLDVLFGEASFISEKTLSVILNNGGTAEISAGWIFIDTGTVALIPEIDGLEDIEYLTNTSILELTEIPEHLLIIGGNYIGLEFGQMFKRFGSKVTILEKSERLLKKEDKDISECLTNILTEEKITIHNSAHVQKFKKNADGKIVAAIRMEDGKDHQLTCSHVLVAAGRVPQTKALNLHNAGVELDDKGFIKVDGYLETNVKGIYALGDVKGGPQFTHIAYNDYTIVYRNLIEGTNYNTADRPVPYCMFTDPQLGRVGITEQEAKNQKLNYKIATLSMERVARAAEVSETRGMMKAVVDADSKQILGAAIIGEQGGEIMSVLQMAMEGGITYDRIRYCVFAHPTYSESLNNLFMSIED</sequence>
<feature type="disulfide bond" description="Redox-active" evidence="7">
    <location>
        <begin position="43"/>
        <end position="48"/>
    </location>
</feature>
<dbReference type="Gene3D" id="3.30.390.30">
    <property type="match status" value="1"/>
</dbReference>
<evidence type="ECO:0000256" key="5">
    <source>
        <dbReference type="PIRSR" id="PIRSR000350-2"/>
    </source>
</evidence>
<comment type="caution">
    <text evidence="10">The sequence shown here is derived from an EMBL/GenBank/DDBJ whole genome shotgun (WGS) entry which is preliminary data.</text>
</comment>
<feature type="binding site" evidence="6">
    <location>
        <position position="274"/>
    </location>
    <ligand>
        <name>NAD(+)</name>
        <dbReference type="ChEBI" id="CHEBI:57540"/>
    </ligand>
</feature>
<dbReference type="PRINTS" id="PR00368">
    <property type="entry name" value="FADPNR"/>
</dbReference>
<dbReference type="GO" id="GO:0003955">
    <property type="term" value="F:NAD(P)H dehydrogenase (quinone) activity"/>
    <property type="evidence" value="ECO:0007669"/>
    <property type="project" value="TreeGrafter"/>
</dbReference>
<evidence type="ECO:0000256" key="6">
    <source>
        <dbReference type="PIRSR" id="PIRSR000350-3"/>
    </source>
</evidence>
<dbReference type="InterPro" id="IPR023753">
    <property type="entry name" value="FAD/NAD-binding_dom"/>
</dbReference>
<dbReference type="SUPFAM" id="SSF51905">
    <property type="entry name" value="FAD/NAD(P)-binding domain"/>
    <property type="match status" value="1"/>
</dbReference>
<reference evidence="10" key="1">
    <citation type="submission" date="2020-10" db="EMBL/GenBank/DDBJ databases">
        <title>Mucilaginibacter mali sp. nov., isolated from rhizosphere soil of apple orchard.</title>
        <authorList>
            <person name="Lee J.-S."/>
            <person name="Kim H.S."/>
            <person name="Kim J.-S."/>
        </authorList>
    </citation>
    <scope>NUCLEOTIDE SEQUENCE</scope>
    <source>
        <strain evidence="10">KCTC 22746</strain>
    </source>
</reference>
<dbReference type="InterPro" id="IPR004099">
    <property type="entry name" value="Pyr_nucl-diS_OxRdtase_dimer"/>
</dbReference>
<feature type="binding site" evidence="6">
    <location>
        <position position="52"/>
    </location>
    <ligand>
        <name>FAD</name>
        <dbReference type="ChEBI" id="CHEBI:57692"/>
    </ligand>
</feature>
<name>A0A929KWV9_9SPHI</name>
<evidence type="ECO:0000313" key="10">
    <source>
        <dbReference type="EMBL" id="MBE9661418.1"/>
    </source>
</evidence>
<keyword evidence="6" id="KW-0520">NAD</keyword>
<evidence type="ECO:0000256" key="4">
    <source>
        <dbReference type="ARBA" id="ARBA00023002"/>
    </source>
</evidence>
<dbReference type="EMBL" id="JADFFL010000002">
    <property type="protein sequence ID" value="MBE9661418.1"/>
    <property type="molecule type" value="Genomic_DNA"/>
</dbReference>
<comment type="cofactor">
    <cofactor evidence="6">
        <name>FAD</name>
        <dbReference type="ChEBI" id="CHEBI:57692"/>
    </cofactor>
    <text evidence="6">Binds 1 FAD per subunit.</text>
</comment>